<dbReference type="AlphaFoldDB" id="A0A158H1V5"/>
<dbReference type="Gene3D" id="3.20.20.140">
    <property type="entry name" value="Metal-dependent hydrolases"/>
    <property type="match status" value="1"/>
</dbReference>
<dbReference type="InterPro" id="IPR006680">
    <property type="entry name" value="Amidohydro-rel"/>
</dbReference>
<name>A0A158H1V5_9BURK</name>
<accession>A0A158H1V5</accession>
<dbReference type="Proteomes" id="UP000054717">
    <property type="component" value="Unassembled WGS sequence"/>
</dbReference>
<gene>
    <name evidence="3" type="ORF">AWB66_01951</name>
</gene>
<dbReference type="PANTHER" id="PTHR43569">
    <property type="entry name" value="AMIDOHYDROLASE"/>
    <property type="match status" value="1"/>
</dbReference>
<comment type="similarity">
    <text evidence="1">Belongs to the metallo-dependent hydrolases superfamily.</text>
</comment>
<evidence type="ECO:0000313" key="4">
    <source>
        <dbReference type="Proteomes" id="UP000054717"/>
    </source>
</evidence>
<reference evidence="3" key="1">
    <citation type="submission" date="2016-01" db="EMBL/GenBank/DDBJ databases">
        <authorList>
            <person name="Peeters Charlotte."/>
        </authorList>
    </citation>
    <scope>NUCLEOTIDE SEQUENCE</scope>
    <source>
        <strain evidence="3">LMG 22936</strain>
    </source>
</reference>
<dbReference type="STRING" id="326475.AWB66_01951"/>
<comment type="caution">
    <text evidence="3">The sequence shown here is derived from an EMBL/GenBank/DDBJ whole genome shotgun (WGS) entry which is preliminary data.</text>
</comment>
<evidence type="ECO:0000259" key="2">
    <source>
        <dbReference type="Pfam" id="PF04909"/>
    </source>
</evidence>
<dbReference type="InterPro" id="IPR032466">
    <property type="entry name" value="Metal_Hydrolase"/>
</dbReference>
<dbReference type="Pfam" id="PF04909">
    <property type="entry name" value="Amidohydro_2"/>
    <property type="match status" value="1"/>
</dbReference>
<sequence length="320" mass="36191">MHTQEADIGALRERFLATGDDAHLPIVDAHHHFWDLQHNYHPWLCDRPRIPFRYGDYESICRDFLPDDYFARTEGHRVVKTVMMEGEWDPRDPLGEARWASALNARCGLPNAIVGQVWLDRADVEPVLREFASMPLVRSVRHKPKTVPLGEHTPTFAAAGSMRCERWRRGYALLAQSGLMFELQAPWWHFGEAAELARDFPDVAIIVNHTGLPADRSEAGLHGWRAALETLAACPNVWLKVSGLGEPGVRWSVERNGPVVRDALRIFGWQRAMFASNFPVDSVVVSLGDLWSGFKSMVADLAPKERLALFHDNAVALYRI</sequence>
<feature type="domain" description="Amidohydrolase-related" evidence="2">
    <location>
        <begin position="27"/>
        <end position="320"/>
    </location>
</feature>
<organism evidence="3 4">
    <name type="scientific">Caballeronia telluris</name>
    <dbReference type="NCBI Taxonomy" id="326475"/>
    <lineage>
        <taxon>Bacteria</taxon>
        <taxon>Pseudomonadati</taxon>
        <taxon>Pseudomonadota</taxon>
        <taxon>Betaproteobacteria</taxon>
        <taxon>Burkholderiales</taxon>
        <taxon>Burkholderiaceae</taxon>
        <taxon>Caballeronia</taxon>
    </lineage>
</organism>
<dbReference type="SUPFAM" id="SSF51556">
    <property type="entry name" value="Metallo-dependent hydrolases"/>
    <property type="match status" value="1"/>
</dbReference>
<evidence type="ECO:0000313" key="3">
    <source>
        <dbReference type="EMBL" id="SAL38001.1"/>
    </source>
</evidence>
<dbReference type="PANTHER" id="PTHR43569:SF1">
    <property type="entry name" value="BLL3371 PROTEIN"/>
    <property type="match status" value="1"/>
</dbReference>
<proteinExistence type="inferred from homology"/>
<dbReference type="GO" id="GO:0016787">
    <property type="term" value="F:hydrolase activity"/>
    <property type="evidence" value="ECO:0007669"/>
    <property type="project" value="UniProtKB-KW"/>
</dbReference>
<dbReference type="RefSeq" id="WP_087630085.1">
    <property type="nucleotide sequence ID" value="NZ_FCNZ02000006.1"/>
</dbReference>
<protein>
    <submittedName>
        <fullName evidence="3">Amidohydrolase</fullName>
    </submittedName>
</protein>
<dbReference type="InterPro" id="IPR052350">
    <property type="entry name" value="Metallo-dep_Lactonases"/>
</dbReference>
<dbReference type="EMBL" id="FCNZ02000006">
    <property type="protein sequence ID" value="SAL38001.1"/>
    <property type="molecule type" value="Genomic_DNA"/>
</dbReference>
<keyword evidence="4" id="KW-1185">Reference proteome</keyword>
<evidence type="ECO:0000256" key="1">
    <source>
        <dbReference type="ARBA" id="ARBA00038310"/>
    </source>
</evidence>